<keyword evidence="3" id="KW-1185">Reference proteome</keyword>
<sequence>MLQQAVLVWGEIPVADMDRAVKFYQQHLGLTFRHESMEGMEMALIEQEDQQGAGVALVKCDMMTPSMAGSLVYLHLGKPVSLAVARLEQGEIEILLPPMPIKDGECGHIAIFKDCEGNKVGLWSMEA</sequence>
<dbReference type="Gene3D" id="3.10.180.10">
    <property type="entry name" value="2,3-Dihydroxybiphenyl 1,2-Dioxygenase, domain 1"/>
    <property type="match status" value="1"/>
</dbReference>
<comment type="caution">
    <text evidence="2">The sequence shown here is derived from an EMBL/GenBank/DDBJ whole genome shotgun (WGS) entry which is preliminary data.</text>
</comment>
<dbReference type="InterPro" id="IPR053863">
    <property type="entry name" value="Glyoxy/Ble-like_N"/>
</dbReference>
<dbReference type="RefSeq" id="WP_249248027.1">
    <property type="nucleotide sequence ID" value="NZ_JAKIKT010000002.1"/>
</dbReference>
<dbReference type="PANTHER" id="PTHR33993:SF2">
    <property type="entry name" value="VOC DOMAIN-CONTAINING PROTEIN"/>
    <property type="match status" value="1"/>
</dbReference>
<feature type="domain" description="VOC" evidence="1">
    <location>
        <begin position="6"/>
        <end position="125"/>
    </location>
</feature>
<gene>
    <name evidence="2" type="ORF">L2725_05365</name>
</gene>
<evidence type="ECO:0000259" key="1">
    <source>
        <dbReference type="PROSITE" id="PS51819"/>
    </source>
</evidence>
<protein>
    <submittedName>
        <fullName evidence="2">VOC family protein</fullName>
    </submittedName>
</protein>
<dbReference type="Pfam" id="PF22677">
    <property type="entry name" value="Ble-like_N"/>
    <property type="match status" value="1"/>
</dbReference>
<evidence type="ECO:0000313" key="3">
    <source>
        <dbReference type="Proteomes" id="UP001202831"/>
    </source>
</evidence>
<dbReference type="SUPFAM" id="SSF54593">
    <property type="entry name" value="Glyoxalase/Bleomycin resistance protein/Dihydroxybiphenyl dioxygenase"/>
    <property type="match status" value="1"/>
</dbReference>
<reference evidence="2 3" key="1">
    <citation type="submission" date="2022-01" db="EMBL/GenBank/DDBJ databases">
        <title>Whole genome-based taxonomy of the Shewanellaceae.</title>
        <authorList>
            <person name="Martin-Rodriguez A.J."/>
        </authorList>
    </citation>
    <scope>NUCLEOTIDE SEQUENCE [LARGE SCALE GENOMIC DNA]</scope>
    <source>
        <strain evidence="2 3">DSM 21332</strain>
    </source>
</reference>
<dbReference type="InterPro" id="IPR029068">
    <property type="entry name" value="Glyas_Bleomycin-R_OHBP_Dase"/>
</dbReference>
<name>A0ABT0N427_9GAMM</name>
<evidence type="ECO:0000313" key="2">
    <source>
        <dbReference type="EMBL" id="MCL2913213.1"/>
    </source>
</evidence>
<dbReference type="PROSITE" id="PS51819">
    <property type="entry name" value="VOC"/>
    <property type="match status" value="1"/>
</dbReference>
<dbReference type="InterPro" id="IPR037523">
    <property type="entry name" value="VOC_core"/>
</dbReference>
<dbReference type="InterPro" id="IPR052164">
    <property type="entry name" value="Anthracycline_SecMetBiosynth"/>
</dbReference>
<dbReference type="PANTHER" id="PTHR33993">
    <property type="entry name" value="GLYOXALASE-RELATED"/>
    <property type="match status" value="1"/>
</dbReference>
<dbReference type="Proteomes" id="UP001202831">
    <property type="component" value="Unassembled WGS sequence"/>
</dbReference>
<organism evidence="2 3">
    <name type="scientific">Shewanella corallii</name>
    <dbReference type="NCBI Taxonomy" id="560080"/>
    <lineage>
        <taxon>Bacteria</taxon>
        <taxon>Pseudomonadati</taxon>
        <taxon>Pseudomonadota</taxon>
        <taxon>Gammaproteobacteria</taxon>
        <taxon>Alteromonadales</taxon>
        <taxon>Shewanellaceae</taxon>
        <taxon>Shewanella</taxon>
    </lineage>
</organism>
<proteinExistence type="predicted"/>
<dbReference type="EMBL" id="JAKIKT010000002">
    <property type="protein sequence ID" value="MCL2913213.1"/>
    <property type="molecule type" value="Genomic_DNA"/>
</dbReference>
<dbReference type="CDD" id="cd07247">
    <property type="entry name" value="SgaA_N_like"/>
    <property type="match status" value="1"/>
</dbReference>
<accession>A0ABT0N427</accession>